<dbReference type="GO" id="GO:0006631">
    <property type="term" value="P:fatty acid metabolic process"/>
    <property type="evidence" value="ECO:0007669"/>
    <property type="project" value="TreeGrafter"/>
</dbReference>
<gene>
    <name evidence="2" type="primary">plsB_2</name>
    <name evidence="2" type="ORF">NCTC12965_00811</name>
</gene>
<dbReference type="InterPro" id="IPR022284">
    <property type="entry name" value="GPAT/DHAPAT"/>
</dbReference>
<keyword evidence="2" id="KW-0012">Acyltransferase</keyword>
<dbReference type="InterPro" id="IPR045520">
    <property type="entry name" value="GPAT/DHAPAT_C"/>
</dbReference>
<dbReference type="EMBL" id="CABEEZ010000020">
    <property type="protein sequence ID" value="VTR19655.1"/>
    <property type="molecule type" value="Genomic_DNA"/>
</dbReference>
<dbReference type="Pfam" id="PF19277">
    <property type="entry name" value="GPAT_C"/>
    <property type="match status" value="1"/>
</dbReference>
<accession>A0A4U9TIX7</accession>
<feature type="domain" description="GPAT/DHAPAT C-terminal" evidence="1">
    <location>
        <begin position="2"/>
        <end position="143"/>
    </location>
</feature>
<evidence type="ECO:0000259" key="1">
    <source>
        <dbReference type="Pfam" id="PF19277"/>
    </source>
</evidence>
<proteinExistence type="predicted"/>
<dbReference type="AlphaFoldDB" id="A0A4U9TIX7"/>
<reference evidence="2" key="1">
    <citation type="submission" date="2019-05" db="EMBL/GenBank/DDBJ databases">
        <authorList>
            <consortium name="Pathogen Informatics"/>
        </authorList>
    </citation>
    <scope>NUCLEOTIDE SEQUENCE [LARGE SCALE GENOMIC DNA]</scope>
    <source>
        <strain evidence="2">NCTC12965</strain>
    </source>
</reference>
<evidence type="ECO:0000313" key="2">
    <source>
        <dbReference type="EMBL" id="VTR19655.1"/>
    </source>
</evidence>
<dbReference type="EC" id="2.3.1.15" evidence="2"/>
<sequence>MHHRRVSRVELLRQVSLIYPMLKAELFLRYEKEQLAEVLQPLIEELIRQQLICSKGDELVLNPARIRPLQLLAAGVRETLQRYAITMSILSANPSINRGALEKESRIMAQRLSVLHGINAPEFFDKAVFSTLVATLREEGFINDIGDAIREHTMEVYTMLSDLITPEIKLTIESVSMPEETNTPALTSEVVKEDE</sequence>
<keyword evidence="2" id="KW-0808">Transferase</keyword>
<name>A0A4U9TIX7_SERFO</name>
<dbReference type="PANTHER" id="PTHR12563">
    <property type="entry name" value="GLYCEROL-3-PHOSPHATE ACYLTRANSFERASE"/>
    <property type="match status" value="1"/>
</dbReference>
<dbReference type="GO" id="GO:0004366">
    <property type="term" value="F:glycerol-3-phosphate O-acyltransferase activity"/>
    <property type="evidence" value="ECO:0007669"/>
    <property type="project" value="UniProtKB-EC"/>
</dbReference>
<protein>
    <submittedName>
        <fullName evidence="2">Glycerol-3-phosphate acyltransferase</fullName>
        <ecNumber evidence="2">2.3.1.15</ecNumber>
    </submittedName>
</protein>
<organism evidence="2">
    <name type="scientific">Serratia fonticola</name>
    <dbReference type="NCBI Taxonomy" id="47917"/>
    <lineage>
        <taxon>Bacteria</taxon>
        <taxon>Pseudomonadati</taxon>
        <taxon>Pseudomonadota</taxon>
        <taxon>Gammaproteobacteria</taxon>
        <taxon>Enterobacterales</taxon>
        <taxon>Yersiniaceae</taxon>
        <taxon>Serratia</taxon>
    </lineage>
</organism>
<dbReference type="GO" id="GO:0008654">
    <property type="term" value="P:phospholipid biosynthetic process"/>
    <property type="evidence" value="ECO:0007669"/>
    <property type="project" value="TreeGrafter"/>
</dbReference>
<dbReference type="PANTHER" id="PTHR12563:SF17">
    <property type="entry name" value="DIHYDROXYACETONE PHOSPHATE ACYLTRANSFERASE"/>
    <property type="match status" value="1"/>
</dbReference>